<dbReference type="SUPFAM" id="SSF47090">
    <property type="entry name" value="PGBD-like"/>
    <property type="match status" value="1"/>
</dbReference>
<dbReference type="EMBL" id="MFUQ01000012">
    <property type="protein sequence ID" value="OGI83775.1"/>
    <property type="molecule type" value="Genomic_DNA"/>
</dbReference>
<dbReference type="SUPFAM" id="SSF82171">
    <property type="entry name" value="DPP6 N-terminal domain-like"/>
    <property type="match status" value="1"/>
</dbReference>
<reference evidence="3 4" key="1">
    <citation type="journal article" date="2016" name="Nat. Commun.">
        <title>Thousands of microbial genomes shed light on interconnected biogeochemical processes in an aquifer system.</title>
        <authorList>
            <person name="Anantharaman K."/>
            <person name="Brown C.T."/>
            <person name="Hug L.A."/>
            <person name="Sharon I."/>
            <person name="Castelle C.J."/>
            <person name="Probst A.J."/>
            <person name="Thomas B.C."/>
            <person name="Singh A."/>
            <person name="Wilkins M.J."/>
            <person name="Karaoz U."/>
            <person name="Brodie E.L."/>
            <person name="Williams K.H."/>
            <person name="Hubbard S.S."/>
            <person name="Banfield J.F."/>
        </authorList>
    </citation>
    <scope>NUCLEOTIDE SEQUENCE [LARGE SCALE GENOMIC DNA]</scope>
</reference>
<dbReference type="AlphaFoldDB" id="A0A1F6WPW5"/>
<dbReference type="Pfam" id="PF01471">
    <property type="entry name" value="PG_binding_1"/>
    <property type="match status" value="1"/>
</dbReference>
<accession>A0A1F6WPW5</accession>
<dbReference type="Proteomes" id="UP000179448">
    <property type="component" value="Unassembled WGS sequence"/>
</dbReference>
<dbReference type="Gene3D" id="1.10.101.10">
    <property type="entry name" value="PGBD-like superfamily/PGBD"/>
    <property type="match status" value="1"/>
</dbReference>
<organism evidence="3 4">
    <name type="scientific">Candidatus Nomurabacteria bacterium RIFCSPLOWO2_01_FULL_36_10b</name>
    <dbReference type="NCBI Taxonomy" id="1801766"/>
    <lineage>
        <taxon>Bacteria</taxon>
        <taxon>Candidatus Nomuraibacteriota</taxon>
    </lineage>
</organism>
<gene>
    <name evidence="3" type="ORF">A2997_01115</name>
</gene>
<dbReference type="InterPro" id="IPR036366">
    <property type="entry name" value="PGBDSf"/>
</dbReference>
<evidence type="ECO:0000259" key="2">
    <source>
        <dbReference type="Pfam" id="PF01471"/>
    </source>
</evidence>
<sequence length="545" mass="60748">MRQRMFGFILIGVAIALILVFAYFMLRSNGKVGTDAKPFPTLPFGIGSGKNKEDNTVVTPITDDVTPTTDASKDGDDHTPLRLVKISQRPVTGYAIRETYKDILNTVITPIDVKDPVTGEIIHEDVAKDIITRIKVPIVRYDDRANGNLYETEVYPPLKESKLTSTNIIGTGEIIIAPSTVWYRYYSESANRIETLRGDLFSTVSAVTCPYNFSERLTLNMTGRAVEQVQSFAQEALGISQSLIQPGIFDTATQQLVKDFQKAYKLQPDGIVGKNMNKILNELCIQKEQQEQEKKIKESGDIRYRLTTELSPRLVYGMATSPDKRYVFSLVDADTTVSGIVSAIGSAGTKQIYSLPFSDWNVTWPTAINVLLVTKASGLVPGSVYWIDVTLQQPKLEKIWGDQYGLTARMSIDGSKMLYSISQDGAIEFGVFDMKTRRAKALPFVTLPEKCVWAYDSVHAYCGVPDTIPGGLYPDLWYQHAVSFNDDLWKINVLTGETNLLDTLDGISPTADIVSLEVAYDESYLFFKDSASGYIWSYRLIDATY</sequence>
<dbReference type="STRING" id="1801766.A2997_01115"/>
<evidence type="ECO:0000313" key="4">
    <source>
        <dbReference type="Proteomes" id="UP000179448"/>
    </source>
</evidence>
<feature type="domain" description="Peptidoglycan binding-like" evidence="2">
    <location>
        <begin position="245"/>
        <end position="279"/>
    </location>
</feature>
<proteinExistence type="predicted"/>
<dbReference type="InterPro" id="IPR002477">
    <property type="entry name" value="Peptidoglycan-bd-like"/>
</dbReference>
<evidence type="ECO:0000313" key="3">
    <source>
        <dbReference type="EMBL" id="OGI83775.1"/>
    </source>
</evidence>
<name>A0A1F6WPW5_9BACT</name>
<keyword evidence="1" id="KW-1133">Transmembrane helix</keyword>
<evidence type="ECO:0000256" key="1">
    <source>
        <dbReference type="SAM" id="Phobius"/>
    </source>
</evidence>
<feature type="transmembrane region" description="Helical" evidence="1">
    <location>
        <begin position="7"/>
        <end position="26"/>
    </location>
</feature>
<keyword evidence="1" id="KW-0812">Transmembrane</keyword>
<dbReference type="InterPro" id="IPR036365">
    <property type="entry name" value="PGBD-like_sf"/>
</dbReference>
<keyword evidence="1" id="KW-0472">Membrane</keyword>
<comment type="caution">
    <text evidence="3">The sequence shown here is derived from an EMBL/GenBank/DDBJ whole genome shotgun (WGS) entry which is preliminary data.</text>
</comment>
<protein>
    <recommendedName>
        <fullName evidence="2">Peptidoglycan binding-like domain-containing protein</fullName>
    </recommendedName>
</protein>